<keyword evidence="1" id="KW-0812">Transmembrane</keyword>
<feature type="transmembrane region" description="Helical" evidence="1">
    <location>
        <begin position="120"/>
        <end position="140"/>
    </location>
</feature>
<dbReference type="Proteomes" id="UP000023152">
    <property type="component" value="Unassembled WGS sequence"/>
</dbReference>
<gene>
    <name evidence="2" type="ORF">RFI_35041</name>
</gene>
<organism evidence="2 3">
    <name type="scientific">Reticulomyxa filosa</name>
    <dbReference type="NCBI Taxonomy" id="46433"/>
    <lineage>
        <taxon>Eukaryota</taxon>
        <taxon>Sar</taxon>
        <taxon>Rhizaria</taxon>
        <taxon>Retaria</taxon>
        <taxon>Foraminifera</taxon>
        <taxon>Monothalamids</taxon>
        <taxon>Reticulomyxidae</taxon>
        <taxon>Reticulomyxa</taxon>
    </lineage>
</organism>
<feature type="transmembrane region" description="Helical" evidence="1">
    <location>
        <begin position="53"/>
        <end position="77"/>
    </location>
</feature>
<feature type="non-terminal residue" evidence="2">
    <location>
        <position position="1"/>
    </location>
</feature>
<keyword evidence="1" id="KW-0472">Membrane</keyword>
<keyword evidence="1" id="KW-1133">Transmembrane helix</keyword>
<name>X6LMP5_RETFI</name>
<keyword evidence="3" id="KW-1185">Reference proteome</keyword>
<sequence length="141" mass="16005">KTTTKKKLMRKVLEKKNHNGFGWKESEIGTVFAIAGPFYTISQLVLFPKFVKWFGYIGISKINSLVYGVLIILTPHLSMFRYLPTNGAIAILVLAIVALFSLRVMVSTCTFVMINNADTSGSFFFFFFVNNPFSFLPSFFF</sequence>
<protein>
    <submittedName>
        <fullName evidence="2">Uncharacterized protein</fullName>
    </submittedName>
</protein>
<feature type="transmembrane region" description="Helical" evidence="1">
    <location>
        <begin position="89"/>
        <end position="114"/>
    </location>
</feature>
<dbReference type="EMBL" id="ASPP01035897">
    <property type="protein sequence ID" value="ETO02392.1"/>
    <property type="molecule type" value="Genomic_DNA"/>
</dbReference>
<comment type="caution">
    <text evidence="2">The sequence shown here is derived from an EMBL/GenBank/DDBJ whole genome shotgun (WGS) entry which is preliminary data.</text>
</comment>
<evidence type="ECO:0000313" key="2">
    <source>
        <dbReference type="EMBL" id="ETO02392.1"/>
    </source>
</evidence>
<evidence type="ECO:0000313" key="3">
    <source>
        <dbReference type="Proteomes" id="UP000023152"/>
    </source>
</evidence>
<evidence type="ECO:0000256" key="1">
    <source>
        <dbReference type="SAM" id="Phobius"/>
    </source>
</evidence>
<reference evidence="2 3" key="1">
    <citation type="journal article" date="2013" name="Curr. Biol.">
        <title>The Genome of the Foraminiferan Reticulomyxa filosa.</title>
        <authorList>
            <person name="Glockner G."/>
            <person name="Hulsmann N."/>
            <person name="Schleicher M."/>
            <person name="Noegel A.A."/>
            <person name="Eichinger L."/>
            <person name="Gallinger C."/>
            <person name="Pawlowski J."/>
            <person name="Sierra R."/>
            <person name="Euteneuer U."/>
            <person name="Pillet L."/>
            <person name="Moustafa A."/>
            <person name="Platzer M."/>
            <person name="Groth M."/>
            <person name="Szafranski K."/>
            <person name="Schliwa M."/>
        </authorList>
    </citation>
    <scope>NUCLEOTIDE SEQUENCE [LARGE SCALE GENOMIC DNA]</scope>
</reference>
<dbReference type="OrthoDB" id="419616at2759"/>
<accession>X6LMP5</accession>
<proteinExistence type="predicted"/>
<dbReference type="AlphaFoldDB" id="X6LMP5"/>